<dbReference type="EC" id="2.7.6.2" evidence="5"/>
<dbReference type="SUPFAM" id="SSF63999">
    <property type="entry name" value="Thiamin pyrophosphokinase, catalytic domain"/>
    <property type="match status" value="1"/>
</dbReference>
<dbReference type="GO" id="GO:0009229">
    <property type="term" value="P:thiamine diphosphate biosynthetic process"/>
    <property type="evidence" value="ECO:0007669"/>
    <property type="project" value="InterPro"/>
</dbReference>
<evidence type="ECO:0000256" key="5">
    <source>
        <dbReference type="NCBIfam" id="TIGR01378"/>
    </source>
</evidence>
<dbReference type="EMBL" id="SCHB01000002">
    <property type="protein sequence ID" value="TBW72759.1"/>
    <property type="molecule type" value="Genomic_DNA"/>
</dbReference>
<dbReference type="Pfam" id="PF04263">
    <property type="entry name" value="TPK_catalytic"/>
    <property type="match status" value="1"/>
</dbReference>
<keyword evidence="1 7" id="KW-0808">Transferase</keyword>
<feature type="domain" description="Thiamin pyrophosphokinase thiamin-binding" evidence="6">
    <location>
        <begin position="140"/>
        <end position="205"/>
    </location>
</feature>
<sequence>MKINLLCADRHLPVGVLEQYRNEAWAGIDRGALILVEHGINPVYSVGDFDSVSEHERQQLIEKLDIHPVKAEKDDTDLALGVEQAVAHGYTDIFIYGATGGRLDHFMGALQILLKKHYRRHGIAIKMVDAQNVIQLLEMGRHKIAKDEHFPYISFIPVNGEVVLSLEGFKYNLERRQLEIGSTLTISNEINHPYAWIDIHQGQVLQIRSRDND</sequence>
<dbReference type="SUPFAM" id="SSF63862">
    <property type="entry name" value="Thiamin pyrophosphokinase, substrate-binding domain"/>
    <property type="match status" value="1"/>
</dbReference>
<dbReference type="GeneID" id="58089965"/>
<reference evidence="7 8" key="1">
    <citation type="journal article" date="2019" name="Sci. Transl. Med.">
        <title>Quorum sensing between bacterial species on the skin protects against epidermal injury in atopic dermatitis.</title>
        <authorList>
            <person name="Williams M.R."/>
        </authorList>
    </citation>
    <scope>NUCLEOTIDE SEQUENCE [LARGE SCALE GENOMIC DNA]</scope>
    <source>
        <strain evidence="7 8">E7</strain>
    </source>
</reference>
<dbReference type="InterPro" id="IPR036371">
    <property type="entry name" value="TPK_B1-bd_sf"/>
</dbReference>
<dbReference type="PANTHER" id="PTHR41299">
    <property type="entry name" value="THIAMINE PYROPHOSPHOKINASE"/>
    <property type="match status" value="1"/>
</dbReference>
<dbReference type="GO" id="GO:0006772">
    <property type="term" value="P:thiamine metabolic process"/>
    <property type="evidence" value="ECO:0007669"/>
    <property type="project" value="UniProtKB-UniRule"/>
</dbReference>
<dbReference type="GO" id="GO:0004788">
    <property type="term" value="F:thiamine diphosphokinase activity"/>
    <property type="evidence" value="ECO:0007669"/>
    <property type="project" value="UniProtKB-UniRule"/>
</dbReference>
<dbReference type="NCBIfam" id="TIGR01378">
    <property type="entry name" value="thi_PPkinase"/>
    <property type="match status" value="1"/>
</dbReference>
<dbReference type="InterPro" id="IPR007373">
    <property type="entry name" value="Thiamin_PyroPKinase_B1-bd"/>
</dbReference>
<organism evidence="7 8">
    <name type="scientific">Staphylococcus lugdunensis</name>
    <dbReference type="NCBI Taxonomy" id="28035"/>
    <lineage>
        <taxon>Bacteria</taxon>
        <taxon>Bacillati</taxon>
        <taxon>Bacillota</taxon>
        <taxon>Bacilli</taxon>
        <taxon>Bacillales</taxon>
        <taxon>Staphylococcaceae</taxon>
        <taxon>Staphylococcus</taxon>
    </lineage>
</organism>
<evidence type="ECO:0000313" key="8">
    <source>
        <dbReference type="Proteomes" id="UP000293637"/>
    </source>
</evidence>
<evidence type="ECO:0000256" key="1">
    <source>
        <dbReference type="ARBA" id="ARBA00022679"/>
    </source>
</evidence>
<dbReference type="SMART" id="SM00983">
    <property type="entry name" value="TPK_B1_binding"/>
    <property type="match status" value="1"/>
</dbReference>
<dbReference type="InterPro" id="IPR006282">
    <property type="entry name" value="Thi_PPkinase"/>
</dbReference>
<gene>
    <name evidence="7" type="ORF">EQ812_02665</name>
</gene>
<dbReference type="Proteomes" id="UP000293637">
    <property type="component" value="Unassembled WGS sequence"/>
</dbReference>
<dbReference type="CDD" id="cd07995">
    <property type="entry name" value="TPK"/>
    <property type="match status" value="1"/>
</dbReference>
<evidence type="ECO:0000256" key="2">
    <source>
        <dbReference type="ARBA" id="ARBA00022741"/>
    </source>
</evidence>
<dbReference type="GO" id="GO:0030975">
    <property type="term" value="F:thiamine binding"/>
    <property type="evidence" value="ECO:0007669"/>
    <property type="project" value="InterPro"/>
</dbReference>
<evidence type="ECO:0000256" key="4">
    <source>
        <dbReference type="ARBA" id="ARBA00022840"/>
    </source>
</evidence>
<keyword evidence="2" id="KW-0547">Nucleotide-binding</keyword>
<dbReference type="GO" id="GO:0016301">
    <property type="term" value="F:kinase activity"/>
    <property type="evidence" value="ECO:0007669"/>
    <property type="project" value="UniProtKB-KW"/>
</dbReference>
<protein>
    <recommendedName>
        <fullName evidence="5">Thiamine diphosphokinase</fullName>
        <ecNumber evidence="5">2.7.6.2</ecNumber>
    </recommendedName>
</protein>
<accession>A0A292DGH3</accession>
<keyword evidence="3 7" id="KW-0418">Kinase</keyword>
<dbReference type="InterPro" id="IPR036759">
    <property type="entry name" value="TPK_catalytic_sf"/>
</dbReference>
<dbReference type="PANTHER" id="PTHR41299:SF1">
    <property type="entry name" value="THIAMINE PYROPHOSPHOKINASE"/>
    <property type="match status" value="1"/>
</dbReference>
<dbReference type="InterPro" id="IPR053149">
    <property type="entry name" value="TPK"/>
</dbReference>
<evidence type="ECO:0000256" key="3">
    <source>
        <dbReference type="ARBA" id="ARBA00022777"/>
    </source>
</evidence>
<evidence type="ECO:0000313" key="7">
    <source>
        <dbReference type="EMBL" id="TBW72759.1"/>
    </source>
</evidence>
<dbReference type="Gene3D" id="3.40.50.10240">
    <property type="entry name" value="Thiamin pyrophosphokinase, catalytic domain"/>
    <property type="match status" value="1"/>
</dbReference>
<proteinExistence type="predicted"/>
<evidence type="ECO:0000259" key="6">
    <source>
        <dbReference type="SMART" id="SM00983"/>
    </source>
</evidence>
<dbReference type="InterPro" id="IPR007371">
    <property type="entry name" value="TPK_catalytic"/>
</dbReference>
<dbReference type="GO" id="GO:0005524">
    <property type="term" value="F:ATP binding"/>
    <property type="evidence" value="ECO:0007669"/>
    <property type="project" value="UniProtKB-KW"/>
</dbReference>
<dbReference type="Pfam" id="PF04265">
    <property type="entry name" value="TPK_B1_binding"/>
    <property type="match status" value="1"/>
</dbReference>
<comment type="caution">
    <text evidence="7">The sequence shown here is derived from an EMBL/GenBank/DDBJ whole genome shotgun (WGS) entry which is preliminary data.</text>
</comment>
<keyword evidence="4" id="KW-0067">ATP-binding</keyword>
<dbReference type="RefSeq" id="WP_002492934.1">
    <property type="nucleotide sequence ID" value="NZ_CAXOPE010000006.1"/>
</dbReference>
<name>A0A292DGH3_STALU</name>
<dbReference type="AlphaFoldDB" id="A0A292DGH3"/>